<evidence type="ECO:0000256" key="6">
    <source>
        <dbReference type="ARBA" id="ARBA00022816"/>
    </source>
</evidence>
<evidence type="ECO:0000256" key="8">
    <source>
        <dbReference type="ARBA" id="ARBA00022989"/>
    </source>
</evidence>
<dbReference type="Proteomes" id="UP000027222">
    <property type="component" value="Unassembled WGS sequence"/>
</dbReference>
<proteinExistence type="inferred from homology"/>
<keyword evidence="15" id="KW-1185">Reference proteome</keyword>
<reference evidence="15" key="1">
    <citation type="journal article" date="2014" name="Proc. Natl. Acad. Sci. U.S.A.">
        <title>Extensive sampling of basidiomycete genomes demonstrates inadequacy of the white-rot/brown-rot paradigm for wood decay fungi.</title>
        <authorList>
            <person name="Riley R."/>
            <person name="Salamov A.A."/>
            <person name="Brown D.W."/>
            <person name="Nagy L.G."/>
            <person name="Floudas D."/>
            <person name="Held B.W."/>
            <person name="Levasseur A."/>
            <person name="Lombard V."/>
            <person name="Morin E."/>
            <person name="Otillar R."/>
            <person name="Lindquist E.A."/>
            <person name="Sun H."/>
            <person name="LaButti K.M."/>
            <person name="Schmutz J."/>
            <person name="Jabbour D."/>
            <person name="Luo H."/>
            <person name="Baker S.E."/>
            <person name="Pisabarro A.G."/>
            <person name="Walton J.D."/>
            <person name="Blanchette R.A."/>
            <person name="Henrissat B."/>
            <person name="Martin F."/>
            <person name="Cullen D."/>
            <person name="Hibbett D.S."/>
            <person name="Grigoriev I.V."/>
        </authorList>
    </citation>
    <scope>NUCLEOTIDE SEQUENCE [LARGE SCALE GENOMIC DNA]</scope>
    <source>
        <strain evidence="15">CBS 339.88</strain>
    </source>
</reference>
<evidence type="ECO:0000256" key="11">
    <source>
        <dbReference type="ARBA" id="ARBA00023136"/>
    </source>
</evidence>
<feature type="transmembrane region" description="Helical" evidence="13">
    <location>
        <begin position="193"/>
        <end position="213"/>
    </location>
</feature>
<keyword evidence="4" id="KW-0813">Transport</keyword>
<dbReference type="GO" id="GO:0015031">
    <property type="term" value="P:protein transport"/>
    <property type="evidence" value="ECO:0007669"/>
    <property type="project" value="UniProtKB-KW"/>
</dbReference>
<name>A0A067TKA2_GALM3</name>
<sequence length="692" mass="76578">MSATVANASSSRIGTTPVRAITSTIASRSAPSIPPAFHAYEPLVKSLFRHRLKFILLFSALSTWFINGSWVWWQVGGNQNIGFLATLSFPFSPLILCMSFLNWAAVALPAIVLRKTFLTARRSGATSPLGIVKSAFAKNSTKIALLTYSLSALASLTIHTIMAHQHEVQARGDPKLSLFVKSKKHPHYLNGRLLFLFFTQIFSALAFSVHGAMADRFVYRWNFAVSLKDSSKYLVILGSFLTSAVFTTLAILMGAIAFASARMPLPILYKIPMFSPILRPFTAHFLKGQWTMLLPFSHLPLLFRAWFLAFSTFLTAEISDSLFEHVVSSEASFSSWTTPVSSLSADPNTALISGVTSTDRIFKFFAYAELKDLSTDNSASATARRMAIFGDQKTALNLWACLLRESLLLLGEDYQLFLRRGRPVPPPAATPVKPIVLPTPKIATPTPLLRQRVFKTTQESPVHAALDALASDGPIAKVVEVGADASHVPELFRSVETKVTSPIAEEAKKSVASATSFGSRLNHNVIWYTTSVWKHYAPESLREAFTMFLKWCTEERTSKIVEATLPYRELDVAVIDVLSNLTCASLTEDRYGVVQRDIPRILEAMVSYLSAIEEYQVELTASQKSASSSILSDSERQTLIMEHEKSQEILCFIGDGLKEGIGRIVRTFGDKLTAFKFPPRIAQKLQAFLDYS</sequence>
<evidence type="ECO:0000256" key="1">
    <source>
        <dbReference type="ARBA" id="ARBA00004232"/>
    </source>
</evidence>
<dbReference type="GO" id="GO:0070631">
    <property type="term" value="P:spindle pole body localization"/>
    <property type="evidence" value="ECO:0007669"/>
    <property type="project" value="TreeGrafter"/>
</dbReference>
<evidence type="ECO:0000256" key="2">
    <source>
        <dbReference type="ARBA" id="ARBA00004567"/>
    </source>
</evidence>
<evidence type="ECO:0000313" key="15">
    <source>
        <dbReference type="Proteomes" id="UP000027222"/>
    </source>
</evidence>
<comment type="similarity">
    <text evidence="3">Belongs to the NDC1 family.</text>
</comment>
<dbReference type="AlphaFoldDB" id="A0A067TKA2"/>
<evidence type="ECO:0000256" key="5">
    <source>
        <dbReference type="ARBA" id="ARBA00022692"/>
    </source>
</evidence>
<evidence type="ECO:0000256" key="3">
    <source>
        <dbReference type="ARBA" id="ARBA00005760"/>
    </source>
</evidence>
<dbReference type="OrthoDB" id="67850at2759"/>
<keyword evidence="9" id="KW-0811">Translocation</keyword>
<keyword evidence="10" id="KW-0906">Nuclear pore complex</keyword>
<dbReference type="GO" id="GO:0030674">
    <property type="term" value="F:protein-macromolecule adaptor activity"/>
    <property type="evidence" value="ECO:0007669"/>
    <property type="project" value="TreeGrafter"/>
</dbReference>
<evidence type="ECO:0000313" key="14">
    <source>
        <dbReference type="EMBL" id="KDR79388.1"/>
    </source>
</evidence>
<dbReference type="GO" id="GO:0031965">
    <property type="term" value="C:nuclear membrane"/>
    <property type="evidence" value="ECO:0007669"/>
    <property type="project" value="UniProtKB-SubCell"/>
</dbReference>
<dbReference type="STRING" id="685588.A0A067TKA2"/>
<protein>
    <recommendedName>
        <fullName evidence="16">Nucleoporin NDC1</fullName>
    </recommendedName>
</protein>
<gene>
    <name evidence="14" type="ORF">GALMADRAFT_63284</name>
</gene>
<keyword evidence="11 13" id="KW-0472">Membrane</keyword>
<keyword evidence="7" id="KW-0653">Protein transport</keyword>
<evidence type="ECO:0000256" key="10">
    <source>
        <dbReference type="ARBA" id="ARBA00023132"/>
    </source>
</evidence>
<keyword evidence="6" id="KW-0509">mRNA transport</keyword>
<evidence type="ECO:0008006" key="16">
    <source>
        <dbReference type="Google" id="ProtNLM"/>
    </source>
</evidence>
<evidence type="ECO:0000256" key="13">
    <source>
        <dbReference type="SAM" id="Phobius"/>
    </source>
</evidence>
<evidence type="ECO:0000256" key="12">
    <source>
        <dbReference type="ARBA" id="ARBA00023242"/>
    </source>
</evidence>
<dbReference type="HOGENOM" id="CLU_026454_0_0_1"/>
<organism evidence="14 15">
    <name type="scientific">Galerina marginata (strain CBS 339.88)</name>
    <dbReference type="NCBI Taxonomy" id="685588"/>
    <lineage>
        <taxon>Eukaryota</taxon>
        <taxon>Fungi</taxon>
        <taxon>Dikarya</taxon>
        <taxon>Basidiomycota</taxon>
        <taxon>Agaricomycotina</taxon>
        <taxon>Agaricomycetes</taxon>
        <taxon>Agaricomycetidae</taxon>
        <taxon>Agaricales</taxon>
        <taxon>Agaricineae</taxon>
        <taxon>Strophariaceae</taxon>
        <taxon>Galerina</taxon>
    </lineage>
</organism>
<dbReference type="Pfam" id="PF09531">
    <property type="entry name" value="Ndc1_Nup"/>
    <property type="match status" value="1"/>
</dbReference>
<comment type="subcellular location">
    <subcellularLocation>
        <location evidence="1">Nucleus membrane</location>
        <topology evidence="1">Multi-pass membrane protein</topology>
    </subcellularLocation>
    <subcellularLocation>
        <location evidence="2">Nucleus</location>
        <location evidence="2">Nuclear pore complex</location>
    </subcellularLocation>
</comment>
<dbReference type="GO" id="GO:0070762">
    <property type="term" value="C:nuclear pore transmembrane ring"/>
    <property type="evidence" value="ECO:0007669"/>
    <property type="project" value="TreeGrafter"/>
</dbReference>
<accession>A0A067TKA2</accession>
<dbReference type="GO" id="GO:0006999">
    <property type="term" value="P:nuclear pore organization"/>
    <property type="evidence" value="ECO:0007669"/>
    <property type="project" value="TreeGrafter"/>
</dbReference>
<feature type="transmembrane region" description="Helical" evidence="13">
    <location>
        <begin position="233"/>
        <end position="261"/>
    </location>
</feature>
<evidence type="ECO:0000256" key="4">
    <source>
        <dbReference type="ARBA" id="ARBA00022448"/>
    </source>
</evidence>
<feature type="transmembrane region" description="Helical" evidence="13">
    <location>
        <begin position="93"/>
        <end position="113"/>
    </location>
</feature>
<feature type="transmembrane region" description="Helical" evidence="13">
    <location>
        <begin position="54"/>
        <end position="73"/>
    </location>
</feature>
<dbReference type="PANTHER" id="PTHR13269:SF6">
    <property type="entry name" value="NUCLEOPORIN NDC1"/>
    <property type="match status" value="1"/>
</dbReference>
<keyword evidence="8 13" id="KW-1133">Transmembrane helix</keyword>
<keyword evidence="12" id="KW-0539">Nucleus</keyword>
<dbReference type="GO" id="GO:0005816">
    <property type="term" value="C:spindle pole body"/>
    <property type="evidence" value="ECO:0007669"/>
    <property type="project" value="TreeGrafter"/>
</dbReference>
<dbReference type="PANTHER" id="PTHR13269">
    <property type="entry name" value="NUCLEOPORIN NDC1"/>
    <property type="match status" value="1"/>
</dbReference>
<evidence type="ECO:0000256" key="7">
    <source>
        <dbReference type="ARBA" id="ARBA00022927"/>
    </source>
</evidence>
<dbReference type="EMBL" id="KL142373">
    <property type="protein sequence ID" value="KDR79388.1"/>
    <property type="molecule type" value="Genomic_DNA"/>
</dbReference>
<evidence type="ECO:0000256" key="9">
    <source>
        <dbReference type="ARBA" id="ARBA00023010"/>
    </source>
</evidence>
<dbReference type="GO" id="GO:0051028">
    <property type="term" value="P:mRNA transport"/>
    <property type="evidence" value="ECO:0007669"/>
    <property type="project" value="UniProtKB-KW"/>
</dbReference>
<keyword evidence="5 13" id="KW-0812">Transmembrane</keyword>
<dbReference type="InterPro" id="IPR019049">
    <property type="entry name" value="Nucleoporin_prot_Ndc1/Nup"/>
</dbReference>